<dbReference type="Pfam" id="PF20149">
    <property type="entry name" value="DUF6532"/>
    <property type="match status" value="1"/>
</dbReference>
<feature type="domain" description="DUF6532" evidence="2">
    <location>
        <begin position="340"/>
        <end position="439"/>
    </location>
</feature>
<evidence type="ECO:0000313" key="4">
    <source>
        <dbReference type="Proteomes" id="UP000029665"/>
    </source>
</evidence>
<feature type="compositionally biased region" description="Acidic residues" evidence="1">
    <location>
        <begin position="218"/>
        <end position="228"/>
    </location>
</feature>
<gene>
    <name evidence="3" type="ORF">BN946_scf184903.g12</name>
</gene>
<protein>
    <recommendedName>
        <fullName evidence="2">DUF6532 domain-containing protein</fullName>
    </recommendedName>
</protein>
<organism evidence="3 4">
    <name type="scientific">Pycnoporus cinnabarinus</name>
    <name type="common">Cinnabar-red polypore</name>
    <name type="synonym">Trametes cinnabarina</name>
    <dbReference type="NCBI Taxonomy" id="5643"/>
    <lineage>
        <taxon>Eukaryota</taxon>
        <taxon>Fungi</taxon>
        <taxon>Dikarya</taxon>
        <taxon>Basidiomycota</taxon>
        <taxon>Agaricomycotina</taxon>
        <taxon>Agaricomycetes</taxon>
        <taxon>Polyporales</taxon>
        <taxon>Polyporaceae</taxon>
        <taxon>Trametes</taxon>
    </lineage>
</organism>
<feature type="compositionally biased region" description="Polar residues" evidence="1">
    <location>
        <begin position="1"/>
        <end position="14"/>
    </location>
</feature>
<evidence type="ECO:0000259" key="2">
    <source>
        <dbReference type="Pfam" id="PF20149"/>
    </source>
</evidence>
<name>A0A060SRW8_PYCCI</name>
<feature type="region of interest" description="Disordered" evidence="1">
    <location>
        <begin position="252"/>
        <end position="284"/>
    </location>
</feature>
<accession>A0A060SRW8</accession>
<dbReference type="AlphaFoldDB" id="A0A060SRW8"/>
<proteinExistence type="predicted"/>
<evidence type="ECO:0000313" key="3">
    <source>
        <dbReference type="EMBL" id="CDO76891.1"/>
    </source>
</evidence>
<dbReference type="Proteomes" id="UP000029665">
    <property type="component" value="Unassembled WGS sequence"/>
</dbReference>
<feature type="region of interest" description="Disordered" evidence="1">
    <location>
        <begin position="1"/>
        <end position="228"/>
    </location>
</feature>
<dbReference type="OrthoDB" id="2749024at2759"/>
<evidence type="ECO:0000256" key="1">
    <source>
        <dbReference type="SAM" id="MobiDB-lite"/>
    </source>
</evidence>
<comment type="caution">
    <text evidence="3">The sequence shown here is derived from an EMBL/GenBank/DDBJ whole genome shotgun (WGS) entry which is preliminary data.</text>
</comment>
<feature type="compositionally biased region" description="Low complexity" evidence="1">
    <location>
        <begin position="32"/>
        <end position="49"/>
    </location>
</feature>
<dbReference type="EMBL" id="CCBP010000424">
    <property type="protein sequence ID" value="CDO76891.1"/>
    <property type="molecule type" value="Genomic_DNA"/>
</dbReference>
<keyword evidence="4" id="KW-1185">Reference proteome</keyword>
<feature type="compositionally biased region" description="Low complexity" evidence="1">
    <location>
        <begin position="120"/>
        <end position="136"/>
    </location>
</feature>
<dbReference type="STRING" id="5643.A0A060SRW8"/>
<sequence length="455" mass="49273">MPRSSKAANSNSVPTPTPDSEPPGDGANRRPAACSAKTKAAAAWQTLKATSKRHQRDTSAEPASEAPPTKRYKSVNNTNSPSRMPGTAVVEKVTPHSGKPPAWARRYAAPDIDVEHGDVSQVKSRSRSLASSNPSADSRHIPADSATTPGGAVQPLSQHINAAQIAKKSGGTEDSDVRMSDISHLELTEGDDSSSEHAEQQSDMDATSDEHHPGELSDSNEEELENDDPALIELERDAHALAHQFSQELVKWKAEPEDSQKADREDERQAQQQPPQPTGKSRRVRASIALSSGVSMKPEGDDSHVNGSIEIVWPGKGGKIGLKAQHSRVRAVAQQAINGLLARVCLENAFPEGPEKHNHFAKHALISSAEALGFDDIVWRLKSDKEYAKTLGTIRLSTFRGRIKAITDPLVQTAYGLECGARDHVNWLKDSLCYIYPGDFKASIPLHTLRLNLDP</sequence>
<dbReference type="HOGENOM" id="CLU_601503_0_0_1"/>
<feature type="compositionally biased region" description="Basic and acidic residues" evidence="1">
    <location>
        <begin position="175"/>
        <end position="187"/>
    </location>
</feature>
<feature type="compositionally biased region" description="Basic and acidic residues" evidence="1">
    <location>
        <begin position="252"/>
        <end position="269"/>
    </location>
</feature>
<reference evidence="3" key="1">
    <citation type="submission" date="2014-01" db="EMBL/GenBank/DDBJ databases">
        <title>The genome of the white-rot fungus Pycnoporus cinnabarinus: a basidiomycete model with a versatile arsenal for lignocellulosic biomass breakdown.</title>
        <authorList>
            <person name="Levasseur A."/>
            <person name="Lomascolo A."/>
            <person name="Ruiz-Duenas F.J."/>
            <person name="Uzan E."/>
            <person name="Piumi F."/>
            <person name="Kues U."/>
            <person name="Ram A.F.J."/>
            <person name="Murat C."/>
            <person name="Haon M."/>
            <person name="Benoit I."/>
            <person name="Arfi Y."/>
            <person name="Chevret D."/>
            <person name="Drula E."/>
            <person name="Kwon M.J."/>
            <person name="Gouret P."/>
            <person name="Lesage-Meessen L."/>
            <person name="Lombard V."/>
            <person name="Mariette J."/>
            <person name="Noirot C."/>
            <person name="Park J."/>
            <person name="Patyshakuliyeva A."/>
            <person name="Wieneger R.A.B."/>
            <person name="Wosten H.A.B."/>
            <person name="Martin F."/>
            <person name="Coutinho P.M."/>
            <person name="de Vries R."/>
            <person name="Martinez A.T."/>
            <person name="Klopp C."/>
            <person name="Pontarotti P."/>
            <person name="Henrissat B."/>
            <person name="Record E."/>
        </authorList>
    </citation>
    <scope>NUCLEOTIDE SEQUENCE [LARGE SCALE GENOMIC DNA]</scope>
    <source>
        <strain evidence="3">BRFM137</strain>
    </source>
</reference>
<dbReference type="InterPro" id="IPR045341">
    <property type="entry name" value="DUF6532"/>
</dbReference>